<keyword evidence="2 5" id="KW-0378">Hydrolase</keyword>
<evidence type="ECO:0000256" key="2">
    <source>
        <dbReference type="ARBA" id="ARBA00022801"/>
    </source>
</evidence>
<proteinExistence type="inferred from homology"/>
<dbReference type="PROSITE" id="PS51635">
    <property type="entry name" value="PNPLA"/>
    <property type="match status" value="1"/>
</dbReference>
<dbReference type="Gene3D" id="3.40.1090.10">
    <property type="entry name" value="Cytosolic phospholipase A2 catalytic domain"/>
    <property type="match status" value="1"/>
</dbReference>
<evidence type="ECO:0000313" key="10">
    <source>
        <dbReference type="Proteomes" id="UP000001514"/>
    </source>
</evidence>
<evidence type="ECO:0000313" key="8">
    <source>
        <dbReference type="EMBL" id="EFJ19369.1"/>
    </source>
</evidence>
<dbReference type="KEGG" id="smo:SELMODRAFT_53662"/>
<organism evidence="10">
    <name type="scientific">Selaginella moellendorffii</name>
    <name type="common">Spikemoss</name>
    <dbReference type="NCBI Taxonomy" id="88036"/>
    <lineage>
        <taxon>Eukaryota</taxon>
        <taxon>Viridiplantae</taxon>
        <taxon>Streptophyta</taxon>
        <taxon>Embryophyta</taxon>
        <taxon>Tracheophyta</taxon>
        <taxon>Lycopodiopsida</taxon>
        <taxon>Selaginellales</taxon>
        <taxon>Selaginellaceae</taxon>
        <taxon>Selaginella</taxon>
    </lineage>
</organism>
<evidence type="ECO:0000259" key="7">
    <source>
        <dbReference type="PROSITE" id="PS51635"/>
    </source>
</evidence>
<feature type="short sequence motif" description="GXGXXG" evidence="5">
    <location>
        <begin position="11"/>
        <end position="16"/>
    </location>
</feature>
<comment type="similarity">
    <text evidence="1 6">Belongs to the patatin family.</text>
</comment>
<dbReference type="Gramene" id="EFJ19369">
    <property type="protein sequence ID" value="EFJ19369"/>
    <property type="gene ID" value="SELMODRAFT_53657"/>
</dbReference>
<evidence type="ECO:0000256" key="6">
    <source>
        <dbReference type="RuleBase" id="RU361262"/>
    </source>
</evidence>
<evidence type="ECO:0000256" key="3">
    <source>
        <dbReference type="ARBA" id="ARBA00022963"/>
    </source>
</evidence>
<comment type="domain">
    <text evidence="6">The nitrogen atoms of the two glycine residues in the GGXR motif define the oxyanion hole, and stabilize the oxyanion that forms during the nucleophilic attack by the catalytic serine during substrate cleavage.</text>
</comment>
<dbReference type="GO" id="GO:0016787">
    <property type="term" value="F:hydrolase activity"/>
    <property type="evidence" value="ECO:0007669"/>
    <property type="project" value="UniProtKB-UniRule"/>
</dbReference>
<evidence type="ECO:0000256" key="5">
    <source>
        <dbReference type="PROSITE-ProRule" id="PRU01161"/>
    </source>
</evidence>
<dbReference type="PANTHER" id="PTHR32241:SF22">
    <property type="entry name" value="PATATIN"/>
    <property type="match status" value="1"/>
</dbReference>
<reference evidence="9 10" key="1">
    <citation type="journal article" date="2011" name="Science">
        <title>The Selaginella genome identifies genetic changes associated with the evolution of vascular plants.</title>
        <authorList>
            <person name="Banks J.A."/>
            <person name="Nishiyama T."/>
            <person name="Hasebe M."/>
            <person name="Bowman J.L."/>
            <person name="Gribskov M."/>
            <person name="dePamphilis C."/>
            <person name="Albert V.A."/>
            <person name="Aono N."/>
            <person name="Aoyama T."/>
            <person name="Ambrose B.A."/>
            <person name="Ashton N.W."/>
            <person name="Axtell M.J."/>
            <person name="Barker E."/>
            <person name="Barker M.S."/>
            <person name="Bennetzen J.L."/>
            <person name="Bonawitz N.D."/>
            <person name="Chapple C."/>
            <person name="Cheng C."/>
            <person name="Correa L.G."/>
            <person name="Dacre M."/>
            <person name="DeBarry J."/>
            <person name="Dreyer I."/>
            <person name="Elias M."/>
            <person name="Engstrom E.M."/>
            <person name="Estelle M."/>
            <person name="Feng L."/>
            <person name="Finet C."/>
            <person name="Floyd S.K."/>
            <person name="Frommer W.B."/>
            <person name="Fujita T."/>
            <person name="Gramzow L."/>
            <person name="Gutensohn M."/>
            <person name="Harholt J."/>
            <person name="Hattori M."/>
            <person name="Heyl A."/>
            <person name="Hirai T."/>
            <person name="Hiwatashi Y."/>
            <person name="Ishikawa M."/>
            <person name="Iwata M."/>
            <person name="Karol K.G."/>
            <person name="Koehler B."/>
            <person name="Kolukisaoglu U."/>
            <person name="Kubo M."/>
            <person name="Kurata T."/>
            <person name="Lalonde S."/>
            <person name="Li K."/>
            <person name="Li Y."/>
            <person name="Litt A."/>
            <person name="Lyons E."/>
            <person name="Manning G."/>
            <person name="Maruyama T."/>
            <person name="Michael T.P."/>
            <person name="Mikami K."/>
            <person name="Miyazaki S."/>
            <person name="Morinaga S."/>
            <person name="Murata T."/>
            <person name="Mueller-Roeber B."/>
            <person name="Nelson D.R."/>
            <person name="Obara M."/>
            <person name="Oguri Y."/>
            <person name="Olmstead R.G."/>
            <person name="Onodera N."/>
            <person name="Petersen B.L."/>
            <person name="Pils B."/>
            <person name="Prigge M."/>
            <person name="Rensing S.A."/>
            <person name="Riano-Pachon D.M."/>
            <person name="Roberts A.W."/>
            <person name="Sato Y."/>
            <person name="Scheller H.V."/>
            <person name="Schulz B."/>
            <person name="Schulz C."/>
            <person name="Shakirov E.V."/>
            <person name="Shibagaki N."/>
            <person name="Shinohara N."/>
            <person name="Shippen D.E."/>
            <person name="Soerensen I."/>
            <person name="Sotooka R."/>
            <person name="Sugimoto N."/>
            <person name="Sugita M."/>
            <person name="Sumikawa N."/>
            <person name="Tanurdzic M."/>
            <person name="Theissen G."/>
            <person name="Ulvskov P."/>
            <person name="Wakazuki S."/>
            <person name="Weng J.K."/>
            <person name="Willats W.W."/>
            <person name="Wipf D."/>
            <person name="Wolf P.G."/>
            <person name="Yang L."/>
            <person name="Zimmer A.D."/>
            <person name="Zhu Q."/>
            <person name="Mitros T."/>
            <person name="Hellsten U."/>
            <person name="Loque D."/>
            <person name="Otillar R."/>
            <person name="Salamov A."/>
            <person name="Schmutz J."/>
            <person name="Shapiro H."/>
            <person name="Lindquist E."/>
            <person name="Lucas S."/>
            <person name="Rokhsar D."/>
            <person name="Grigoriev I.V."/>
        </authorList>
    </citation>
    <scope>NUCLEOTIDE SEQUENCE [LARGE SCALE GENOMIC DNA]</scope>
</reference>
<keyword evidence="10" id="KW-1185">Reference proteome</keyword>
<dbReference type="AlphaFoldDB" id="D8S311"/>
<feature type="active site" description="Proton acceptor" evidence="5">
    <location>
        <position position="199"/>
    </location>
</feature>
<dbReference type="eggNOG" id="KOG0513">
    <property type="taxonomic scope" value="Eukaryota"/>
</dbReference>
<name>D8S311_SELML</name>
<evidence type="ECO:0000313" key="9">
    <source>
        <dbReference type="EMBL" id="EFJ21186.1"/>
    </source>
</evidence>
<dbReference type="EC" id="3.1.1.-" evidence="6"/>
<dbReference type="GO" id="GO:0016042">
    <property type="term" value="P:lipid catabolic process"/>
    <property type="evidence" value="ECO:0007669"/>
    <property type="project" value="UniProtKB-UniRule"/>
</dbReference>
<dbReference type="EMBL" id="GL377600">
    <property type="protein sequence ID" value="EFJ21186.1"/>
    <property type="molecule type" value="Genomic_DNA"/>
</dbReference>
<sequence length="363" mass="41105">RKKLCILSLDGGGMRGLIGSRILCRLEAFLQEKTMARVRLCDYFDLLAGTSTGALIALMLATPDEAGEPLFTAQECCRFYAVNGRHIFQRRWYDPFHFSVRQMYRPKYSPRRLEKLLKDYLVRDGRELTLRDTLKPVLVTAFDISQATPFFFVRQAAMKDESKNFRLWEVCRATVAAPTYFRPAHVTSVDGKVSATLIDGAVVQNNPALVAVTHAWSNNTDFPEATGLQDVMVLSLGAGQLDERYELDAAKKWGLAGWMRPLLNIMMDGTADTVDYQLSSAFAGYDCSDNYLRIQARFLHLLSGLPKSMAYMDCASQKNIEDLTRLTDELLMQKAVARNAFGEKIVLEETYEQRLSWFADQLI</sequence>
<dbReference type="Gramene" id="EFJ21186">
    <property type="protein sequence ID" value="EFJ21186"/>
    <property type="gene ID" value="SELMODRAFT_53662"/>
</dbReference>
<dbReference type="SUPFAM" id="SSF52151">
    <property type="entry name" value="FabD/lysophospholipase-like"/>
    <property type="match status" value="1"/>
</dbReference>
<feature type="active site" description="Nucleophile" evidence="5">
    <location>
        <position position="51"/>
    </location>
</feature>
<evidence type="ECO:0000256" key="1">
    <source>
        <dbReference type="ARBA" id="ARBA00010240"/>
    </source>
</evidence>
<dbReference type="InterPro" id="IPR002641">
    <property type="entry name" value="PNPLA_dom"/>
</dbReference>
<dbReference type="Proteomes" id="UP000001514">
    <property type="component" value="Unassembled WGS sequence"/>
</dbReference>
<comment type="function">
    <text evidence="6">Lipolytic acyl hydrolase (LAH).</text>
</comment>
<keyword evidence="3 5" id="KW-0442">Lipid degradation</keyword>
<dbReference type="HOGENOM" id="CLU_000288_144_0_1"/>
<feature type="non-terminal residue" evidence="9">
    <location>
        <position position="363"/>
    </location>
</feature>
<evidence type="ECO:0000256" key="4">
    <source>
        <dbReference type="ARBA" id="ARBA00023098"/>
    </source>
</evidence>
<dbReference type="EMBL" id="GL377606">
    <property type="protein sequence ID" value="EFJ19369.1"/>
    <property type="molecule type" value="Genomic_DNA"/>
</dbReference>
<dbReference type="InParanoid" id="D8S311"/>
<accession>D8S311</accession>
<protein>
    <recommendedName>
        <fullName evidence="6">Patatin</fullName>
        <ecNumber evidence="6">3.1.1.-</ecNumber>
    </recommendedName>
</protein>
<dbReference type="InterPro" id="IPR016035">
    <property type="entry name" value="Acyl_Trfase/lysoPLipase"/>
</dbReference>
<feature type="non-terminal residue" evidence="9">
    <location>
        <position position="1"/>
    </location>
</feature>
<keyword evidence="4 5" id="KW-0443">Lipid metabolism</keyword>
<dbReference type="KEGG" id="smo:SELMODRAFT_53657"/>
<dbReference type="OMA" id="GHNCAEN"/>
<dbReference type="PANTHER" id="PTHR32241">
    <property type="entry name" value="PATATIN-LIKE PROTEIN 6"/>
    <property type="match status" value="1"/>
</dbReference>
<gene>
    <name evidence="8" type="ORF">SELMODRAFT_53657</name>
    <name evidence="9" type="ORF">SELMODRAFT_53662</name>
</gene>
<feature type="short sequence motif" description="DGA/G" evidence="5">
    <location>
        <begin position="199"/>
        <end position="201"/>
    </location>
</feature>
<feature type="short sequence motif" description="GXSXG" evidence="5">
    <location>
        <begin position="49"/>
        <end position="53"/>
    </location>
</feature>
<feature type="domain" description="PNPLA" evidence="7">
    <location>
        <begin position="7"/>
        <end position="212"/>
    </location>
</feature>
<dbReference type="Pfam" id="PF01734">
    <property type="entry name" value="Patatin"/>
    <property type="match status" value="1"/>
</dbReference>